<dbReference type="GO" id="GO:0046872">
    <property type="term" value="F:metal ion binding"/>
    <property type="evidence" value="ECO:0007669"/>
    <property type="project" value="UniProtKB-KW"/>
</dbReference>
<keyword evidence="4" id="KW-0378">Hydrolase</keyword>
<name>A0A1M2VPU0_TRAPU</name>
<evidence type="ECO:0000256" key="3">
    <source>
        <dbReference type="ARBA" id="ARBA00022723"/>
    </source>
</evidence>
<dbReference type="Gene3D" id="3.30.70.360">
    <property type="match status" value="1"/>
</dbReference>
<evidence type="ECO:0000313" key="8">
    <source>
        <dbReference type="EMBL" id="OJT09619.1"/>
    </source>
</evidence>
<evidence type="ECO:0000256" key="4">
    <source>
        <dbReference type="ARBA" id="ARBA00022801"/>
    </source>
</evidence>
<dbReference type="PIRSF" id="PIRSF037217">
    <property type="entry name" value="Carboxypeptidase_S"/>
    <property type="match status" value="1"/>
</dbReference>
<feature type="binding site" evidence="7">
    <location>
        <position position="125"/>
    </location>
    <ligand>
        <name>Zn(2+)</name>
        <dbReference type="ChEBI" id="CHEBI:29105"/>
        <label>2</label>
    </ligand>
</feature>
<dbReference type="GO" id="GO:0051603">
    <property type="term" value="P:proteolysis involved in protein catabolic process"/>
    <property type="evidence" value="ECO:0007669"/>
    <property type="project" value="TreeGrafter"/>
</dbReference>
<dbReference type="InterPro" id="IPR002933">
    <property type="entry name" value="Peptidase_M20"/>
</dbReference>
<dbReference type="InterPro" id="IPR001261">
    <property type="entry name" value="ArgE/DapE_CS"/>
</dbReference>
<dbReference type="Proteomes" id="UP000184267">
    <property type="component" value="Unassembled WGS sequence"/>
</dbReference>
<feature type="binding site" evidence="7">
    <location>
        <position position="223"/>
    </location>
    <ligand>
        <name>Zn(2+)</name>
        <dbReference type="ChEBI" id="CHEBI:29105"/>
        <label>2</label>
    </ligand>
</feature>
<accession>A0A1M2VPU0</accession>
<feature type="active site" evidence="6">
    <location>
        <position position="127"/>
    </location>
</feature>
<feature type="binding site" evidence="7">
    <location>
        <position position="508"/>
    </location>
    <ligand>
        <name>Zn(2+)</name>
        <dbReference type="ChEBI" id="CHEBI:29105"/>
        <label>1</label>
    </ligand>
</feature>
<feature type="binding site" evidence="7">
    <location>
        <position position="160"/>
    </location>
    <ligand>
        <name>Zn(2+)</name>
        <dbReference type="ChEBI" id="CHEBI:29105"/>
        <label>1</label>
    </ligand>
</feature>
<keyword evidence="9" id="KW-1185">Reference proteome</keyword>
<feature type="active site" description="Proton acceptor" evidence="6">
    <location>
        <position position="194"/>
    </location>
</feature>
<dbReference type="OMA" id="YGLLITW"/>
<proteinExistence type="inferred from homology"/>
<organism evidence="8 9">
    <name type="scientific">Trametes pubescens</name>
    <name type="common">White-rot fungus</name>
    <dbReference type="NCBI Taxonomy" id="154538"/>
    <lineage>
        <taxon>Eukaryota</taxon>
        <taxon>Fungi</taxon>
        <taxon>Dikarya</taxon>
        <taxon>Basidiomycota</taxon>
        <taxon>Agaricomycotina</taxon>
        <taxon>Agaricomycetes</taxon>
        <taxon>Polyporales</taxon>
        <taxon>Polyporaceae</taxon>
        <taxon>Trametes</taxon>
    </lineage>
</organism>
<keyword evidence="5 7" id="KW-0862">Zinc</keyword>
<dbReference type="EMBL" id="MNAD01000894">
    <property type="protein sequence ID" value="OJT09619.1"/>
    <property type="molecule type" value="Genomic_DNA"/>
</dbReference>
<keyword evidence="3 7" id="KW-0479">Metal-binding</keyword>
<dbReference type="AlphaFoldDB" id="A0A1M2VPU0"/>
<reference evidence="8 9" key="1">
    <citation type="submission" date="2016-10" db="EMBL/GenBank/DDBJ databases">
        <title>Genome sequence of the basidiomycete white-rot fungus Trametes pubescens.</title>
        <authorList>
            <person name="Makela M.R."/>
            <person name="Granchi Z."/>
            <person name="Peng M."/>
            <person name="De Vries R.P."/>
            <person name="Grigoriev I."/>
            <person name="Riley R."/>
            <person name="Hilden K."/>
        </authorList>
    </citation>
    <scope>NUCLEOTIDE SEQUENCE [LARGE SCALE GENOMIC DNA]</scope>
    <source>
        <strain evidence="8 9">FBCC735</strain>
    </source>
</reference>
<dbReference type="GO" id="GO:0004181">
    <property type="term" value="F:metallocarboxypeptidase activity"/>
    <property type="evidence" value="ECO:0007669"/>
    <property type="project" value="InterPro"/>
</dbReference>
<keyword evidence="8" id="KW-0121">Carboxypeptidase</keyword>
<dbReference type="PROSITE" id="PS00758">
    <property type="entry name" value="ARGE_DAPE_CPG2_1"/>
    <property type="match status" value="1"/>
</dbReference>
<dbReference type="OrthoDB" id="3064516at2759"/>
<keyword evidence="2" id="KW-0645">Protease</keyword>
<dbReference type="Gene3D" id="3.40.630.10">
    <property type="entry name" value="Zn peptidases"/>
    <property type="match status" value="1"/>
</dbReference>
<dbReference type="InterPro" id="IPR047177">
    <property type="entry name" value="Pept_M20A"/>
</dbReference>
<sequence length="522" mass="57174">MPGLSLPESDEYASSVCPQAKPLAPSRHRVLDEELAWLFAAKAYKLEAYKAFGGAIQIPTESYDDMRPVGEDSRWDIFGELHQYLEETFPRVFGRLNVTKVNTYGIVLHWQGSNETALPVLMTAHQDVVPVDPATFEDWSNPPYSGIYDGTWIWGRGSCDDKSDLVASLQAIDALLEKGFEPHRTFVWAFGFDEESSGTQGAGHLAPYLENRYGRNGFALLLDEGGETYGDVYGGDVLFAFPALSEKGYLDVQIEVTAPGGHSSVPPRHTAIGMLAAMIVELEEHPYEPALTRQSSAYNSTQCAAAYAPEYPTRLRELARAAVHSDAALAELKDALLSTFPEYDALLRTTQAVDLIEGGVKVNALPERAAAVVNHRIVEDSSVLEVQTRITGLLRPLAARFNLTMSAFGRSVLAEETGAAGHLDVSVAFGYKLDPSPVTPTGPEDSYQIFVGTLKGAIEDSERNGGRAVVVVPQIEKGNTDTSRYWNLTRSIVRYSHVREGDRYNGFHTVNEGAQLLQALLK</sequence>
<dbReference type="InterPro" id="IPR017141">
    <property type="entry name" value="Pept_M20_carboxypep"/>
</dbReference>
<evidence type="ECO:0000256" key="7">
    <source>
        <dbReference type="PIRSR" id="PIRSR037217-2"/>
    </source>
</evidence>
<dbReference type="Pfam" id="PF01546">
    <property type="entry name" value="Peptidase_M20"/>
    <property type="match status" value="1"/>
</dbReference>
<protein>
    <submittedName>
        <fullName evidence="8">Carboxypeptidase S</fullName>
    </submittedName>
</protein>
<evidence type="ECO:0000256" key="1">
    <source>
        <dbReference type="ARBA" id="ARBA00006247"/>
    </source>
</evidence>
<dbReference type="SUPFAM" id="SSF55031">
    <property type="entry name" value="Bacterial exopeptidase dimerisation domain"/>
    <property type="match status" value="1"/>
</dbReference>
<dbReference type="SUPFAM" id="SSF53187">
    <property type="entry name" value="Zn-dependent exopeptidases"/>
    <property type="match status" value="1"/>
</dbReference>
<gene>
    <name evidence="8" type="ORF">TRAPUB_13872</name>
</gene>
<dbReference type="InterPro" id="IPR036264">
    <property type="entry name" value="Bact_exopeptidase_dim_dom"/>
</dbReference>
<dbReference type="STRING" id="154538.A0A1M2VPU0"/>
<feature type="binding site" evidence="7">
    <location>
        <position position="160"/>
    </location>
    <ligand>
        <name>Zn(2+)</name>
        <dbReference type="ChEBI" id="CHEBI:29105"/>
        <label>2</label>
    </ligand>
</feature>
<evidence type="ECO:0000256" key="5">
    <source>
        <dbReference type="ARBA" id="ARBA00022833"/>
    </source>
</evidence>
<comment type="caution">
    <text evidence="8">The sequence shown here is derived from an EMBL/GenBank/DDBJ whole genome shotgun (WGS) entry which is preliminary data.</text>
</comment>
<evidence type="ECO:0000313" key="9">
    <source>
        <dbReference type="Proteomes" id="UP000184267"/>
    </source>
</evidence>
<dbReference type="PANTHER" id="PTHR45962:SF1">
    <property type="entry name" value="N-FATTY-ACYL-AMINO ACID SYNTHASE_HYDROLASE PM20D1"/>
    <property type="match status" value="1"/>
</dbReference>
<feature type="binding site" evidence="7">
    <location>
        <position position="195"/>
    </location>
    <ligand>
        <name>Zn(2+)</name>
        <dbReference type="ChEBI" id="CHEBI:29105"/>
        <label>1</label>
    </ligand>
</feature>
<evidence type="ECO:0000256" key="6">
    <source>
        <dbReference type="PIRSR" id="PIRSR037217-1"/>
    </source>
</evidence>
<dbReference type="PANTHER" id="PTHR45962">
    <property type="entry name" value="N-FATTY-ACYL-AMINO ACID SYNTHASE/HYDROLASE PM20D1"/>
    <property type="match status" value="1"/>
</dbReference>
<dbReference type="FunFam" id="3.40.630.10:FF:000027">
    <property type="entry name" value="N-fatty-acyl-amino acid synthase/hydrolase PM20D1"/>
    <property type="match status" value="1"/>
</dbReference>
<dbReference type="GO" id="GO:0000328">
    <property type="term" value="C:fungal-type vacuole lumen"/>
    <property type="evidence" value="ECO:0007669"/>
    <property type="project" value="TreeGrafter"/>
</dbReference>
<dbReference type="CDD" id="cd05674">
    <property type="entry name" value="M20_yscS"/>
    <property type="match status" value="1"/>
</dbReference>
<comment type="similarity">
    <text evidence="1">Belongs to the peptidase M20A family.</text>
</comment>
<evidence type="ECO:0000256" key="2">
    <source>
        <dbReference type="ARBA" id="ARBA00022670"/>
    </source>
</evidence>